<dbReference type="InterPro" id="IPR011051">
    <property type="entry name" value="RmlC_Cupin_sf"/>
</dbReference>
<dbReference type="EMBL" id="MN740943">
    <property type="protein sequence ID" value="QHU19020.1"/>
    <property type="molecule type" value="Genomic_DNA"/>
</dbReference>
<dbReference type="InterPro" id="IPR014710">
    <property type="entry name" value="RmlC-like_jellyroll"/>
</dbReference>
<dbReference type="Gene3D" id="2.60.120.10">
    <property type="entry name" value="Jelly Rolls"/>
    <property type="match status" value="2"/>
</dbReference>
<sequence>MSYIKCYEYESNVNPLLKSIPITTKNIKDCNYGITFIDFSDIYNTKFKASSPNLLASFIKIQPNNIFTKEMEIQDYCALNASSNLFYIMNGSCEIFLNDEENESFILSSGDIFISPYFFSIKLVNNKNDEDLLIYYVNDSPLLNYLGSKATSKTFRPCIFSKEYLFNNLEKLSNPDNNRKGILLSNEDTEKIGINTITPVLWALLNELPPNCKQRAHKHNSVALDLCISANDNENIYTLIGEELDNNGNIVNPKKVVWKSNEMFVTPPGLWHSHHNDGNTIAYVLPIQDAGILLYQRILGISFSS</sequence>
<accession>A0A6C0KQM2</accession>
<reference evidence="1" key="1">
    <citation type="journal article" date="2020" name="Nature">
        <title>Giant virus diversity and host interactions through global metagenomics.</title>
        <authorList>
            <person name="Schulz F."/>
            <person name="Roux S."/>
            <person name="Paez-Espino D."/>
            <person name="Jungbluth S."/>
            <person name="Walsh D.A."/>
            <person name="Denef V.J."/>
            <person name="McMahon K.D."/>
            <person name="Konstantinidis K.T."/>
            <person name="Eloe-Fadrosh E.A."/>
            <person name="Kyrpides N.C."/>
            <person name="Woyke T."/>
        </authorList>
    </citation>
    <scope>NUCLEOTIDE SEQUENCE</scope>
    <source>
        <strain evidence="1">GVMAG-S-3300013014-104</strain>
    </source>
</reference>
<dbReference type="PANTHER" id="PTHR41517:SF1">
    <property type="entry name" value="CUPIN"/>
    <property type="match status" value="1"/>
</dbReference>
<name>A0A6C0KQM2_9ZZZZ</name>
<dbReference type="AlphaFoldDB" id="A0A6C0KQM2"/>
<organism evidence="1">
    <name type="scientific">viral metagenome</name>
    <dbReference type="NCBI Taxonomy" id="1070528"/>
    <lineage>
        <taxon>unclassified sequences</taxon>
        <taxon>metagenomes</taxon>
        <taxon>organismal metagenomes</taxon>
    </lineage>
</organism>
<evidence type="ECO:0000313" key="1">
    <source>
        <dbReference type="EMBL" id="QHU19020.1"/>
    </source>
</evidence>
<dbReference type="InterPro" id="IPR047183">
    <property type="entry name" value="GDO-like"/>
</dbReference>
<evidence type="ECO:0008006" key="2">
    <source>
        <dbReference type="Google" id="ProtNLM"/>
    </source>
</evidence>
<dbReference type="GO" id="GO:0051213">
    <property type="term" value="F:dioxygenase activity"/>
    <property type="evidence" value="ECO:0007669"/>
    <property type="project" value="InterPro"/>
</dbReference>
<dbReference type="SUPFAM" id="SSF51182">
    <property type="entry name" value="RmlC-like cupins"/>
    <property type="match status" value="1"/>
</dbReference>
<dbReference type="PANTHER" id="PTHR41517">
    <property type="entry name" value="1,2-DIOXYGENASE PROTEIN-RELATED"/>
    <property type="match status" value="1"/>
</dbReference>
<protein>
    <recommendedName>
        <fullName evidence="2">Cupin 2 conserved barrel domain-containing protein</fullName>
    </recommendedName>
</protein>
<proteinExistence type="predicted"/>